<dbReference type="Gene3D" id="3.90.226.10">
    <property type="entry name" value="2-enoyl-CoA Hydratase, Chain A, domain 1"/>
    <property type="match status" value="1"/>
</dbReference>
<protein>
    <submittedName>
        <fullName evidence="2">ClpP/crotonase-like domain-containing protein</fullName>
    </submittedName>
</protein>
<dbReference type="GO" id="GO:0005777">
    <property type="term" value="C:peroxisome"/>
    <property type="evidence" value="ECO:0007669"/>
    <property type="project" value="TreeGrafter"/>
</dbReference>
<reference evidence="2" key="1">
    <citation type="journal article" date="2023" name="Mol. Phylogenet. Evol.">
        <title>Genome-scale phylogeny and comparative genomics of the fungal order Sordariales.</title>
        <authorList>
            <person name="Hensen N."/>
            <person name="Bonometti L."/>
            <person name="Westerberg I."/>
            <person name="Brannstrom I.O."/>
            <person name="Guillou S."/>
            <person name="Cros-Aarteil S."/>
            <person name="Calhoun S."/>
            <person name="Haridas S."/>
            <person name="Kuo A."/>
            <person name="Mondo S."/>
            <person name="Pangilinan J."/>
            <person name="Riley R."/>
            <person name="LaButti K."/>
            <person name="Andreopoulos B."/>
            <person name="Lipzen A."/>
            <person name="Chen C."/>
            <person name="Yan M."/>
            <person name="Daum C."/>
            <person name="Ng V."/>
            <person name="Clum A."/>
            <person name="Steindorff A."/>
            <person name="Ohm R.A."/>
            <person name="Martin F."/>
            <person name="Silar P."/>
            <person name="Natvig D.O."/>
            <person name="Lalanne C."/>
            <person name="Gautier V."/>
            <person name="Ament-Velasquez S.L."/>
            <person name="Kruys A."/>
            <person name="Hutchinson M.I."/>
            <person name="Powell A.J."/>
            <person name="Barry K."/>
            <person name="Miller A.N."/>
            <person name="Grigoriev I.V."/>
            <person name="Debuchy R."/>
            <person name="Gladieux P."/>
            <person name="Hiltunen Thoren M."/>
            <person name="Johannesson H."/>
        </authorList>
    </citation>
    <scope>NUCLEOTIDE SEQUENCE</scope>
    <source>
        <strain evidence="2">SMH4131-1</strain>
    </source>
</reference>
<dbReference type="AlphaFoldDB" id="A0AAE0I8Y4"/>
<sequence>MSATKTLFTIPIPPTSGSIICTEPSPAVYLLTITSPPDNRLTTTSCSAFLAALDLLEFGGFPTGVVITTSGIPKFYSNGLDLDHALATPTFLPGSLFKLFNRLLTYPMPTIALLNGHAFAGGLMLAMHHDYRVMNPAKGFVCVNELDFGVPLKPGMSSIFRLKLSADTYRSLVLEAHRFGGPEAKQAGIVDVLGGLDEVLALVAARKLTEKGKTGIYGIMKAEMYKESVDLLSPEGHLREEEKERRTALAEDKRREEGERTVEDLRKTLGEVGDRAAQGGRKQTGPKL</sequence>
<gene>
    <name evidence="2" type="ORF">B0T19DRAFT_246321</name>
</gene>
<dbReference type="InterPro" id="IPR029045">
    <property type="entry name" value="ClpP/crotonase-like_dom_sf"/>
</dbReference>
<dbReference type="Pfam" id="PF00378">
    <property type="entry name" value="ECH_1"/>
    <property type="match status" value="1"/>
</dbReference>
<dbReference type="InterPro" id="IPR001753">
    <property type="entry name" value="Enoyl-CoA_hydra/iso"/>
</dbReference>
<reference evidence="2" key="2">
    <citation type="submission" date="2023-06" db="EMBL/GenBank/DDBJ databases">
        <authorList>
            <consortium name="Lawrence Berkeley National Laboratory"/>
            <person name="Haridas S."/>
            <person name="Hensen N."/>
            <person name="Bonometti L."/>
            <person name="Westerberg I."/>
            <person name="Brannstrom I.O."/>
            <person name="Guillou S."/>
            <person name="Cros-Aarteil S."/>
            <person name="Calhoun S."/>
            <person name="Kuo A."/>
            <person name="Mondo S."/>
            <person name="Pangilinan J."/>
            <person name="Riley R."/>
            <person name="Labutti K."/>
            <person name="Andreopoulos B."/>
            <person name="Lipzen A."/>
            <person name="Chen C."/>
            <person name="Yanf M."/>
            <person name="Daum C."/>
            <person name="Ng V."/>
            <person name="Clum A."/>
            <person name="Steindorff A."/>
            <person name="Ohm R."/>
            <person name="Martin F."/>
            <person name="Silar P."/>
            <person name="Natvig D."/>
            <person name="Lalanne C."/>
            <person name="Gautier V."/>
            <person name="Ament-Velasquez S.L."/>
            <person name="Kruys A."/>
            <person name="Hutchinson M.I."/>
            <person name="Powell A.J."/>
            <person name="Barry K."/>
            <person name="Miller A.N."/>
            <person name="Grigoriev I.V."/>
            <person name="Debuchy R."/>
            <person name="Gladieux P."/>
            <person name="Thoren M.H."/>
            <person name="Johannesson H."/>
        </authorList>
    </citation>
    <scope>NUCLEOTIDE SEQUENCE</scope>
    <source>
        <strain evidence="2">SMH4131-1</strain>
    </source>
</reference>
<keyword evidence="3" id="KW-1185">Reference proteome</keyword>
<evidence type="ECO:0000313" key="3">
    <source>
        <dbReference type="Proteomes" id="UP001286456"/>
    </source>
</evidence>
<proteinExistence type="predicted"/>
<dbReference type="GO" id="GO:0006635">
    <property type="term" value="P:fatty acid beta-oxidation"/>
    <property type="evidence" value="ECO:0007669"/>
    <property type="project" value="TreeGrafter"/>
</dbReference>
<evidence type="ECO:0000256" key="1">
    <source>
        <dbReference type="SAM" id="MobiDB-lite"/>
    </source>
</evidence>
<dbReference type="CDD" id="cd06558">
    <property type="entry name" value="crotonase-like"/>
    <property type="match status" value="1"/>
</dbReference>
<accession>A0AAE0I8Y4</accession>
<dbReference type="SUPFAM" id="SSF52096">
    <property type="entry name" value="ClpP/crotonase"/>
    <property type="match status" value="1"/>
</dbReference>
<dbReference type="PANTHER" id="PTHR11941">
    <property type="entry name" value="ENOYL-COA HYDRATASE-RELATED"/>
    <property type="match status" value="1"/>
</dbReference>
<feature type="compositionally biased region" description="Basic and acidic residues" evidence="1">
    <location>
        <begin position="236"/>
        <end position="274"/>
    </location>
</feature>
<feature type="region of interest" description="Disordered" evidence="1">
    <location>
        <begin position="236"/>
        <end position="288"/>
    </location>
</feature>
<name>A0AAE0I8Y4_9PEZI</name>
<dbReference type="GO" id="GO:0004165">
    <property type="term" value="F:delta(3)-delta(2)-enoyl-CoA isomerase activity"/>
    <property type="evidence" value="ECO:0007669"/>
    <property type="project" value="TreeGrafter"/>
</dbReference>
<evidence type="ECO:0000313" key="2">
    <source>
        <dbReference type="EMBL" id="KAK3320722.1"/>
    </source>
</evidence>
<dbReference type="EMBL" id="JAUEPO010000005">
    <property type="protein sequence ID" value="KAK3320722.1"/>
    <property type="molecule type" value="Genomic_DNA"/>
</dbReference>
<dbReference type="Proteomes" id="UP001286456">
    <property type="component" value="Unassembled WGS sequence"/>
</dbReference>
<comment type="caution">
    <text evidence="2">The sequence shown here is derived from an EMBL/GenBank/DDBJ whole genome shotgun (WGS) entry which is preliminary data.</text>
</comment>
<dbReference type="PANTHER" id="PTHR11941:SF75">
    <property type="entry name" value="ENOYL-COA HYDRATASE_ISOMERASE FAMILY PROTEIN"/>
    <property type="match status" value="1"/>
</dbReference>
<organism evidence="2 3">
    <name type="scientific">Cercophora scortea</name>
    <dbReference type="NCBI Taxonomy" id="314031"/>
    <lineage>
        <taxon>Eukaryota</taxon>
        <taxon>Fungi</taxon>
        <taxon>Dikarya</taxon>
        <taxon>Ascomycota</taxon>
        <taxon>Pezizomycotina</taxon>
        <taxon>Sordariomycetes</taxon>
        <taxon>Sordariomycetidae</taxon>
        <taxon>Sordariales</taxon>
        <taxon>Lasiosphaeriaceae</taxon>
        <taxon>Cercophora</taxon>
    </lineage>
</organism>